<reference evidence="6" key="1">
    <citation type="journal article" date="2009" name="PLoS ONE">
        <title>Methylobacterium genome sequences: a reference blueprint to investigate microbial metabolism of C1 compounds from natural and industrial sources.</title>
        <authorList>
            <person name="Vuilleumier S."/>
            <person name="Chistoserdova L."/>
            <person name="Lee M.-C."/>
            <person name="Bringel F."/>
            <person name="Lajus A."/>
            <person name="Zhou Y."/>
            <person name="Gourion B."/>
            <person name="Barbe V."/>
            <person name="Chang J."/>
            <person name="Cruveiller S."/>
            <person name="Dossat C."/>
            <person name="Gillett W."/>
            <person name="Gruffaz C."/>
            <person name="Haugen E."/>
            <person name="Hourcade E."/>
            <person name="Levy R."/>
            <person name="Mangenot S."/>
            <person name="Muller E."/>
            <person name="Nadalig T."/>
            <person name="Pagni M."/>
            <person name="Penny C."/>
            <person name="Peyraud R."/>
            <person name="Robinson D.G."/>
            <person name="Roche D."/>
            <person name="Rouy Z."/>
            <person name="Saenampechek C."/>
            <person name="Salvignol G."/>
            <person name="Vallenet D."/>
            <person name="Wu Z."/>
            <person name="Marx C.J."/>
            <person name="Vorholt J.A."/>
            <person name="Olson M.V."/>
            <person name="Kaul R."/>
            <person name="Weissenbach J."/>
            <person name="Medigue C."/>
            <person name="Lidstrom M.E."/>
        </authorList>
    </citation>
    <scope>NUCLEOTIDE SEQUENCE [LARGE SCALE GENOMIC DNA]</scope>
    <source>
        <strain evidence="6">DSM 6343 / CIP 106787 / DM4</strain>
    </source>
</reference>
<evidence type="ECO:0000256" key="2">
    <source>
        <dbReference type="ARBA" id="ARBA00023125"/>
    </source>
</evidence>
<dbReference type="InterPro" id="IPR036955">
    <property type="entry name" value="AP2/ERF_dom_sf"/>
</dbReference>
<dbReference type="InterPro" id="IPR001471">
    <property type="entry name" value="AP2/ERF_dom"/>
</dbReference>
<dbReference type="PROSITE" id="PS51032">
    <property type="entry name" value="AP2_ERF"/>
    <property type="match status" value="1"/>
</dbReference>
<evidence type="ECO:0000256" key="3">
    <source>
        <dbReference type="ARBA" id="ARBA00023163"/>
    </source>
</evidence>
<dbReference type="RefSeq" id="WP_012779039.1">
    <property type="nucleotide sequence ID" value="NC_012988.1"/>
</dbReference>
<dbReference type="SUPFAM" id="SSF54171">
    <property type="entry name" value="DNA-binding domain"/>
    <property type="match status" value="1"/>
</dbReference>
<dbReference type="KEGG" id="mdi:METDI0225"/>
<dbReference type="EMBL" id="FP103042">
    <property type="protein sequence ID" value="CAX21894.1"/>
    <property type="molecule type" value="Genomic_DNA"/>
</dbReference>
<gene>
    <name evidence="5" type="ORF">METD_I0225</name>
</gene>
<keyword evidence="1" id="KW-0805">Transcription regulation</keyword>
<evidence type="ECO:0000259" key="4">
    <source>
        <dbReference type="PROSITE" id="PS51032"/>
    </source>
</evidence>
<evidence type="ECO:0000256" key="1">
    <source>
        <dbReference type="ARBA" id="ARBA00023015"/>
    </source>
</evidence>
<dbReference type="Proteomes" id="UP000008070">
    <property type="component" value="Chromosome"/>
</dbReference>
<name>C7C6Z0_METED</name>
<evidence type="ECO:0000313" key="5">
    <source>
        <dbReference type="EMBL" id="CAX21894.1"/>
    </source>
</evidence>
<keyword evidence="2 5" id="KW-0238">DNA-binding</keyword>
<feature type="domain" description="AP2/ERF" evidence="4">
    <location>
        <begin position="114"/>
        <end position="174"/>
    </location>
</feature>
<evidence type="ECO:0000313" key="6">
    <source>
        <dbReference type="Proteomes" id="UP000008070"/>
    </source>
</evidence>
<organism evidence="5 6">
    <name type="scientific">Methylorubrum extorquens (strain DSM 6343 / CIP 106787 / DM4)</name>
    <name type="common">Methylobacterium extorquens</name>
    <dbReference type="NCBI Taxonomy" id="661410"/>
    <lineage>
        <taxon>Bacteria</taxon>
        <taxon>Pseudomonadati</taxon>
        <taxon>Pseudomonadota</taxon>
        <taxon>Alphaproteobacteria</taxon>
        <taxon>Hyphomicrobiales</taxon>
        <taxon>Methylobacteriaceae</taxon>
        <taxon>Methylorubrum</taxon>
    </lineage>
</organism>
<dbReference type="Gene3D" id="3.30.730.10">
    <property type="entry name" value="AP2/ERF domain"/>
    <property type="match status" value="1"/>
</dbReference>
<dbReference type="AlphaFoldDB" id="C7C6Z0"/>
<sequence length="236" mass="26702">MRAKRPIRIVGDVAYVTLTRGMTAIIDAEDAERVGAHNRSYCDNGTGYALTSWRNPKTGKDSKLSLHRFVMGVPSQHVDHRHGNTLDCRKAELRVATQRQNMQNRRKPTNNTSGMKGVIEVKPGWFKARVGHEGKSVDLGDYRSVEEAGIAYDVAAHLLFKRFARPNHARLNREGRPRYRNRRSPEFRAEDAVKRFLVRRRLEREAAYAKVPVESLASAVTNSPRAAVTNRFKPAA</sequence>
<dbReference type="InterPro" id="IPR016177">
    <property type="entry name" value="DNA-bd_dom_sf"/>
</dbReference>
<dbReference type="HOGENOM" id="CLU_1174317_0_0_5"/>
<keyword evidence="3" id="KW-0804">Transcription</keyword>
<protein>
    <submittedName>
        <fullName evidence="5">DNA-binding protein putative AP2/ERF domain</fullName>
    </submittedName>
</protein>
<dbReference type="Gene3D" id="3.90.75.20">
    <property type="match status" value="1"/>
</dbReference>
<dbReference type="GO" id="GO:0003677">
    <property type="term" value="F:DNA binding"/>
    <property type="evidence" value="ECO:0007669"/>
    <property type="project" value="UniProtKB-KW"/>
</dbReference>
<accession>C7C6Z0</accession>
<proteinExistence type="predicted"/>
<dbReference type="GeneID" id="72992755"/>
<dbReference type="SUPFAM" id="SSF54060">
    <property type="entry name" value="His-Me finger endonucleases"/>
    <property type="match status" value="1"/>
</dbReference>
<dbReference type="GO" id="GO:0003700">
    <property type="term" value="F:DNA-binding transcription factor activity"/>
    <property type="evidence" value="ECO:0007669"/>
    <property type="project" value="InterPro"/>
</dbReference>
<dbReference type="InterPro" id="IPR044925">
    <property type="entry name" value="His-Me_finger_sf"/>
</dbReference>